<dbReference type="GO" id="GO:0000775">
    <property type="term" value="C:chromosome, centromeric region"/>
    <property type="evidence" value="ECO:0007669"/>
    <property type="project" value="UniProtKB-SubCell"/>
</dbReference>
<dbReference type="FunFam" id="1.20.58.2170:FF:000001">
    <property type="entry name" value="Death domain-associated protein 6"/>
    <property type="match status" value="1"/>
</dbReference>
<dbReference type="GO" id="GO:0003714">
    <property type="term" value="F:transcription corepressor activity"/>
    <property type="evidence" value="ECO:0007669"/>
    <property type="project" value="TreeGrafter"/>
</dbReference>
<keyword evidence="9" id="KW-0963">Cytoplasm</keyword>
<feature type="compositionally biased region" description="Low complexity" evidence="23">
    <location>
        <begin position="558"/>
        <end position="580"/>
    </location>
</feature>
<keyword evidence="17" id="KW-0175">Coiled coil</keyword>
<evidence type="ECO:0000256" key="1">
    <source>
        <dbReference type="ARBA" id="ARBA00004322"/>
    </source>
</evidence>
<evidence type="ECO:0000256" key="20">
    <source>
        <dbReference type="ARBA" id="ARBA00023242"/>
    </source>
</evidence>
<dbReference type="GO" id="GO:0042981">
    <property type="term" value="P:regulation of apoptotic process"/>
    <property type="evidence" value="ECO:0007669"/>
    <property type="project" value="TreeGrafter"/>
</dbReference>
<name>A0A484CJ22_PERFV</name>
<comment type="subcellular location">
    <subcellularLocation>
        <location evidence="3">Chromosome</location>
        <location evidence="3">Centromere</location>
    </subcellularLocation>
    <subcellularLocation>
        <location evidence="2">Cytoplasm</location>
    </subcellularLocation>
    <subcellularLocation>
        <location evidence="1">Nucleus</location>
        <location evidence="1">PML body</location>
    </subcellularLocation>
    <subcellularLocation>
        <location evidence="4">Nucleus</location>
        <location evidence="4">Nucleolus</location>
    </subcellularLocation>
    <subcellularLocation>
        <location evidence="5">Nucleus</location>
        <location evidence="5">Nucleoplasm</location>
    </subcellularLocation>
</comment>
<evidence type="ECO:0000313" key="27">
    <source>
        <dbReference type="Proteomes" id="UP000295070"/>
    </source>
</evidence>
<evidence type="ECO:0000259" key="24">
    <source>
        <dbReference type="Pfam" id="PF03344"/>
    </source>
</evidence>
<evidence type="ECO:0000256" key="15">
    <source>
        <dbReference type="ARBA" id="ARBA00022853"/>
    </source>
</evidence>
<feature type="compositionally biased region" description="Acidic residues" evidence="23">
    <location>
        <begin position="462"/>
        <end position="487"/>
    </location>
</feature>
<dbReference type="GO" id="GO:0006915">
    <property type="term" value="P:apoptotic process"/>
    <property type="evidence" value="ECO:0007669"/>
    <property type="project" value="UniProtKB-KW"/>
</dbReference>
<evidence type="ECO:0000256" key="18">
    <source>
        <dbReference type="ARBA" id="ARBA00023163"/>
    </source>
</evidence>
<evidence type="ECO:0000256" key="17">
    <source>
        <dbReference type="ARBA" id="ARBA00023054"/>
    </source>
</evidence>
<feature type="region of interest" description="Disordered" evidence="23">
    <location>
        <begin position="424"/>
        <end position="607"/>
    </location>
</feature>
<dbReference type="Pfam" id="PF20920">
    <property type="entry name" value="DAXX_hist_bd"/>
    <property type="match status" value="1"/>
</dbReference>
<gene>
    <name evidence="26" type="ORF">EPR50_G00145570</name>
</gene>
<evidence type="ECO:0000256" key="21">
    <source>
        <dbReference type="ARBA" id="ARBA00023328"/>
    </source>
</evidence>
<dbReference type="FunFam" id="1.10.8.810:FF:000001">
    <property type="entry name" value="Death domain-associated protein 6"/>
    <property type="match status" value="1"/>
</dbReference>
<keyword evidence="8" id="KW-0158">Chromosome</keyword>
<keyword evidence="27" id="KW-1185">Reference proteome</keyword>
<evidence type="ECO:0000256" key="13">
    <source>
        <dbReference type="ARBA" id="ARBA00022703"/>
    </source>
</evidence>
<dbReference type="GO" id="GO:0003713">
    <property type="term" value="F:transcription coactivator activity"/>
    <property type="evidence" value="ECO:0007669"/>
    <property type="project" value="TreeGrafter"/>
</dbReference>
<keyword evidence="21" id="KW-0137">Centromere</keyword>
<dbReference type="PANTHER" id="PTHR12766">
    <property type="entry name" value="DEATH DOMAIN-ASSOCIATED PROTEIN 6 DAXX"/>
    <property type="match status" value="1"/>
</dbReference>
<feature type="region of interest" description="Disordered" evidence="23">
    <location>
        <begin position="17"/>
        <end position="58"/>
    </location>
</feature>
<keyword evidence="16" id="KW-0805">Transcription regulation</keyword>
<evidence type="ECO:0000256" key="8">
    <source>
        <dbReference type="ARBA" id="ARBA00022454"/>
    </source>
</evidence>
<dbReference type="CDD" id="cd13151">
    <property type="entry name" value="DAXX_helical_bundle"/>
    <property type="match status" value="1"/>
</dbReference>
<keyword evidence="20" id="KW-0539">Nucleus</keyword>
<evidence type="ECO:0000256" key="11">
    <source>
        <dbReference type="ARBA" id="ARBA00022499"/>
    </source>
</evidence>
<evidence type="ECO:0000256" key="4">
    <source>
        <dbReference type="ARBA" id="ARBA00004604"/>
    </source>
</evidence>
<evidence type="ECO:0000256" key="2">
    <source>
        <dbReference type="ARBA" id="ARBA00004496"/>
    </source>
</evidence>
<evidence type="ECO:0000256" key="3">
    <source>
        <dbReference type="ARBA" id="ARBA00004584"/>
    </source>
</evidence>
<keyword evidence="12" id="KW-0597">Phosphoprotein</keyword>
<keyword evidence="15" id="KW-0156">Chromatin regulator</keyword>
<protein>
    <recommendedName>
        <fullName evidence="7">Death domain-associated protein 6</fullName>
    </recommendedName>
    <alternativeName>
        <fullName evidence="22">Daxx</fullName>
    </alternativeName>
</protein>
<evidence type="ECO:0000256" key="5">
    <source>
        <dbReference type="ARBA" id="ARBA00004642"/>
    </source>
</evidence>
<dbReference type="CDD" id="cd13150">
    <property type="entry name" value="DAXX_histone_binding"/>
    <property type="match status" value="1"/>
</dbReference>
<evidence type="ECO:0000313" key="26">
    <source>
        <dbReference type="EMBL" id="TDH03762.1"/>
    </source>
</evidence>
<feature type="compositionally biased region" description="Low complexity" evidence="23">
    <location>
        <begin position="24"/>
        <end position="46"/>
    </location>
</feature>
<feature type="domain" description="Daxx histone-binding" evidence="25">
    <location>
        <begin position="335"/>
        <end position="420"/>
    </location>
</feature>
<dbReference type="STRING" id="8167.A0A484CJ22"/>
<proteinExistence type="inferred from homology"/>
<organism evidence="26 27">
    <name type="scientific">Perca flavescens</name>
    <name type="common">American yellow perch</name>
    <name type="synonym">Morone flavescens</name>
    <dbReference type="NCBI Taxonomy" id="8167"/>
    <lineage>
        <taxon>Eukaryota</taxon>
        <taxon>Metazoa</taxon>
        <taxon>Chordata</taxon>
        <taxon>Craniata</taxon>
        <taxon>Vertebrata</taxon>
        <taxon>Euteleostomi</taxon>
        <taxon>Actinopterygii</taxon>
        <taxon>Neopterygii</taxon>
        <taxon>Teleostei</taxon>
        <taxon>Neoteleostei</taxon>
        <taxon>Acanthomorphata</taxon>
        <taxon>Eupercaria</taxon>
        <taxon>Perciformes</taxon>
        <taxon>Percoidei</taxon>
        <taxon>Percidae</taxon>
        <taxon>Percinae</taxon>
        <taxon>Perca</taxon>
    </lineage>
</organism>
<dbReference type="InterPro" id="IPR038298">
    <property type="entry name" value="Daxx_N_sf"/>
</dbReference>
<dbReference type="Proteomes" id="UP000295070">
    <property type="component" value="Chromosome 14"/>
</dbReference>
<evidence type="ECO:0000256" key="14">
    <source>
        <dbReference type="ARBA" id="ARBA00022843"/>
    </source>
</evidence>
<evidence type="ECO:0000256" key="22">
    <source>
        <dbReference type="ARBA" id="ARBA00029641"/>
    </source>
</evidence>
<dbReference type="InterPro" id="IPR046426">
    <property type="entry name" value="DAXX_histone-bd_sf"/>
</dbReference>
<dbReference type="InterPro" id="IPR046378">
    <property type="entry name" value="DAXX_histone-bd"/>
</dbReference>
<dbReference type="GO" id="GO:0016605">
    <property type="term" value="C:PML body"/>
    <property type="evidence" value="ECO:0007669"/>
    <property type="project" value="UniProtKB-SubCell"/>
</dbReference>
<keyword evidence="10" id="KW-0678">Repressor</keyword>
<feature type="region of interest" description="Disordered" evidence="23">
    <location>
        <begin position="646"/>
        <end position="673"/>
    </location>
</feature>
<dbReference type="GO" id="GO:0005730">
    <property type="term" value="C:nucleolus"/>
    <property type="evidence" value="ECO:0007669"/>
    <property type="project" value="UniProtKB-SubCell"/>
</dbReference>
<feature type="compositionally biased region" description="Basic and acidic residues" evidence="23">
    <location>
        <begin position="424"/>
        <end position="456"/>
    </location>
</feature>
<accession>A0A484CJ22</accession>
<keyword evidence="11" id="KW-1017">Isopeptide bond</keyword>
<evidence type="ECO:0000256" key="23">
    <source>
        <dbReference type="SAM" id="MobiDB-lite"/>
    </source>
</evidence>
<dbReference type="Gene3D" id="1.10.8.810">
    <property type="entry name" value="Daxx helical bundle domain"/>
    <property type="match status" value="1"/>
</dbReference>
<dbReference type="GO" id="GO:0042393">
    <property type="term" value="F:histone binding"/>
    <property type="evidence" value="ECO:0007669"/>
    <property type="project" value="InterPro"/>
</dbReference>
<dbReference type="GO" id="GO:0005737">
    <property type="term" value="C:cytoplasm"/>
    <property type="evidence" value="ECO:0007669"/>
    <property type="project" value="UniProtKB-SubCell"/>
</dbReference>
<feature type="compositionally biased region" description="Acidic residues" evidence="23">
    <location>
        <begin position="495"/>
        <end position="508"/>
    </location>
</feature>
<keyword evidence="13" id="KW-0053">Apoptosis</keyword>
<reference evidence="26 27" key="1">
    <citation type="submission" date="2019-01" db="EMBL/GenBank/DDBJ databases">
        <title>A chromosome-scale genome assembly of the yellow perch, Perca flavescens.</title>
        <authorList>
            <person name="Feron R."/>
            <person name="Morvezen R."/>
            <person name="Bestin A."/>
            <person name="Haffray P."/>
            <person name="Klopp C."/>
            <person name="Zahm M."/>
            <person name="Cabau C."/>
            <person name="Roques C."/>
            <person name="Donnadieu C."/>
            <person name="Bouchez O."/>
            <person name="Christie M."/>
            <person name="Larson W."/>
            <person name="Guiguen Y."/>
        </authorList>
    </citation>
    <scope>NUCLEOTIDE SEQUENCE [LARGE SCALE GENOMIC DNA]</scope>
    <source>
        <strain evidence="26">YP-PL-M2</strain>
        <tissue evidence="26">Blood</tissue>
    </source>
</reference>
<evidence type="ECO:0000259" key="25">
    <source>
        <dbReference type="Pfam" id="PF20920"/>
    </source>
</evidence>
<evidence type="ECO:0000256" key="7">
    <source>
        <dbReference type="ARBA" id="ARBA00019298"/>
    </source>
</evidence>
<feature type="region of interest" description="Disordered" evidence="23">
    <location>
        <begin position="157"/>
        <end position="219"/>
    </location>
</feature>
<evidence type="ECO:0000256" key="19">
    <source>
        <dbReference type="ARBA" id="ARBA00023186"/>
    </source>
</evidence>
<keyword evidence="19" id="KW-0143">Chaperone</keyword>
<keyword evidence="18" id="KW-0804">Transcription</keyword>
<evidence type="ECO:0000256" key="6">
    <source>
        <dbReference type="ARBA" id="ARBA00008592"/>
    </source>
</evidence>
<sequence>MAVAPSWMADKIIVLDDDDEEESPQPSFAASTSASSSKSQAKRVSAIKAPQPAPTHITQSPFASAKKQTHVLQAENQKLFAEFVEHCSALTQTCPEVLTFLQTKHDKASPDYLTSVEFRNTLGRCLTRAQANHSKTFVYISELCTALKQHAAKRRLTLTKVNPGPSTSSSSSVSATLKRKDEAEVKRVEEEEGVNRTAEDKPSTSGLQDGNNEEAEKKAKRASRKQIAYLENLLKVYNDEICRLQQAELSLDDLGTEDSLYIQEHKLKRKMMKIYEKLCELKNCSTLTGRVIEQKIHYSGTRYPEINRKIERFINSPEALRNPPDYPDILQQVLRANERHNLSLSRKQLNQYAQEAFRETGSKIQERRHLDLVYNFGSRLTDPYKPATDPALADPSLLRKLRANREVALSRLEEVITKFAVKQDDTEEHERAKRLEKDGKEKEAHKSENGEVKKDVNGVAAEVEDEEEEEDDDEEDESSDPDIEEEIQASTQQDGPDDDENDEDDSNEAEPACDGTNKEDPTDQQTRSVSPGEEGSGKDEDEEPVTSGLSPLSDDSESLIPPLSALPSPRQSPSQSEPAQTDTQTPLSNGKPAGSEEPVDSSNHVPVMLVSNSSVAKDSAAAVVSAPAANGVSPPLSPAVVVENCDTQTTNGTRRRRRPAPRPQGARRGRGGK</sequence>
<comment type="similarity">
    <text evidence="6">Belongs to the DAXX family.</text>
</comment>
<evidence type="ECO:0000256" key="9">
    <source>
        <dbReference type="ARBA" id="ARBA00022490"/>
    </source>
</evidence>
<evidence type="ECO:0000256" key="10">
    <source>
        <dbReference type="ARBA" id="ARBA00022491"/>
    </source>
</evidence>
<dbReference type="AlphaFoldDB" id="A0A484CJ22"/>
<dbReference type="Pfam" id="PF03344">
    <property type="entry name" value="Daxx"/>
    <property type="match status" value="1"/>
</dbReference>
<feature type="compositionally biased region" description="Basic and acidic residues" evidence="23">
    <location>
        <begin position="178"/>
        <end position="202"/>
    </location>
</feature>
<dbReference type="GO" id="GO:0006334">
    <property type="term" value="P:nucleosome assembly"/>
    <property type="evidence" value="ECO:0007669"/>
    <property type="project" value="TreeGrafter"/>
</dbReference>
<evidence type="ECO:0000256" key="16">
    <source>
        <dbReference type="ARBA" id="ARBA00023015"/>
    </source>
</evidence>
<keyword evidence="14" id="KW-0832">Ubl conjugation</keyword>
<evidence type="ECO:0000256" key="12">
    <source>
        <dbReference type="ARBA" id="ARBA00022553"/>
    </source>
</evidence>
<feature type="domain" description="Daxx N-terminal Rassf1C-interacting" evidence="24">
    <location>
        <begin position="62"/>
        <end position="158"/>
    </location>
</feature>
<feature type="compositionally biased region" description="Basic residues" evidence="23">
    <location>
        <begin position="653"/>
        <end position="673"/>
    </location>
</feature>
<dbReference type="Gene3D" id="1.20.58.2170">
    <property type="match status" value="1"/>
</dbReference>
<dbReference type="PANTHER" id="PTHR12766:SF7">
    <property type="entry name" value="DEATH DOMAIN-ASSOCIATED PROTEIN 6"/>
    <property type="match status" value="1"/>
</dbReference>
<dbReference type="EMBL" id="SCKG01000014">
    <property type="protein sequence ID" value="TDH03762.1"/>
    <property type="molecule type" value="Genomic_DNA"/>
</dbReference>
<dbReference type="InterPro" id="IPR031333">
    <property type="entry name" value="Daxx_N"/>
</dbReference>
<comment type="caution">
    <text evidence="26">The sequence shown here is derived from an EMBL/GenBank/DDBJ whole genome shotgun (WGS) entry which is preliminary data.</text>
</comment>
<dbReference type="GO" id="GO:0050681">
    <property type="term" value="F:nuclear androgen receptor binding"/>
    <property type="evidence" value="ECO:0007669"/>
    <property type="project" value="TreeGrafter"/>
</dbReference>